<dbReference type="InterPro" id="IPR016186">
    <property type="entry name" value="C-type_lectin-like/link_sf"/>
</dbReference>
<dbReference type="InterPro" id="IPR016187">
    <property type="entry name" value="CTDL_fold"/>
</dbReference>
<dbReference type="CDD" id="cd00037">
    <property type="entry name" value="CLECT"/>
    <property type="match status" value="1"/>
</dbReference>
<evidence type="ECO:0000313" key="2">
    <source>
        <dbReference type="EMBL" id="EDX03249.1"/>
    </source>
</evidence>
<dbReference type="PANTHER" id="PTHR22803">
    <property type="entry name" value="MANNOSE, PHOSPHOLIPASE, LECTIN RECEPTOR RELATED"/>
    <property type="match status" value="1"/>
</dbReference>
<feature type="domain" description="C-type lectin" evidence="1">
    <location>
        <begin position="143"/>
        <end position="255"/>
    </location>
</feature>
<sequence>MPHAPIPYDERFIRRFPDDLLIDYPQAAQESSCPKASLSERLEQRGEFSLVDFDPLLKSIVKNPHKELLGKIEGLVGHTENKLQPMKSVIPNQSKALLNDFDLHGKLEYLDAALQKAVNSLHCSLENKKVVSTGKPHPEFQKLGSRYFYIERHVRQNWFDAADKCRRMGGHLATPQDEDELYIIRKQLEARWFWLDISNLVDEDQYISLASGKEVQYLKWRHGEPKKSSAANCAYLYAGDYYTYQCSDRNFFICQAA</sequence>
<reference evidence="2 3" key="1">
    <citation type="journal article" date="2007" name="Nature">
        <title>Evolution of genes and genomes on the Drosophila phylogeny.</title>
        <authorList>
            <consortium name="Drosophila 12 Genomes Consortium"/>
            <person name="Clark A.G."/>
            <person name="Eisen M.B."/>
            <person name="Smith D.R."/>
            <person name="Bergman C.M."/>
            <person name="Oliver B."/>
            <person name="Markow T.A."/>
            <person name="Kaufman T.C."/>
            <person name="Kellis M."/>
            <person name="Gelbart W."/>
            <person name="Iyer V.N."/>
            <person name="Pollard D.A."/>
            <person name="Sackton T.B."/>
            <person name="Larracuente A.M."/>
            <person name="Singh N.D."/>
            <person name="Abad J.P."/>
            <person name="Abt D.N."/>
            <person name="Adryan B."/>
            <person name="Aguade M."/>
            <person name="Akashi H."/>
            <person name="Anderson W.W."/>
            <person name="Aquadro C.F."/>
            <person name="Ardell D.H."/>
            <person name="Arguello R."/>
            <person name="Artieri C.G."/>
            <person name="Barbash D.A."/>
            <person name="Barker D."/>
            <person name="Barsanti P."/>
            <person name="Batterham P."/>
            <person name="Batzoglou S."/>
            <person name="Begun D."/>
            <person name="Bhutkar A."/>
            <person name="Blanco E."/>
            <person name="Bosak S.A."/>
            <person name="Bradley R.K."/>
            <person name="Brand A.D."/>
            <person name="Brent M.R."/>
            <person name="Brooks A.N."/>
            <person name="Brown R.H."/>
            <person name="Butlin R.K."/>
            <person name="Caggese C."/>
            <person name="Calvi B.R."/>
            <person name="Bernardo de Carvalho A."/>
            <person name="Caspi A."/>
            <person name="Castrezana S."/>
            <person name="Celniker S.E."/>
            <person name="Chang J.L."/>
            <person name="Chapple C."/>
            <person name="Chatterji S."/>
            <person name="Chinwalla A."/>
            <person name="Civetta A."/>
            <person name="Clifton S.W."/>
            <person name="Comeron J.M."/>
            <person name="Costello J.C."/>
            <person name="Coyne J.A."/>
            <person name="Daub J."/>
            <person name="David R.G."/>
            <person name="Delcher A.L."/>
            <person name="Delehaunty K."/>
            <person name="Do C.B."/>
            <person name="Ebling H."/>
            <person name="Edwards K."/>
            <person name="Eickbush T."/>
            <person name="Evans J.D."/>
            <person name="Filipski A."/>
            <person name="Findeiss S."/>
            <person name="Freyhult E."/>
            <person name="Fulton L."/>
            <person name="Fulton R."/>
            <person name="Garcia A.C."/>
            <person name="Gardiner A."/>
            <person name="Garfield D.A."/>
            <person name="Garvin B.E."/>
            <person name="Gibson G."/>
            <person name="Gilbert D."/>
            <person name="Gnerre S."/>
            <person name="Godfrey J."/>
            <person name="Good R."/>
            <person name="Gotea V."/>
            <person name="Gravely B."/>
            <person name="Greenberg A.J."/>
            <person name="Griffiths-Jones S."/>
            <person name="Gross S."/>
            <person name="Guigo R."/>
            <person name="Gustafson E.A."/>
            <person name="Haerty W."/>
            <person name="Hahn M.W."/>
            <person name="Halligan D.L."/>
            <person name="Halpern A.L."/>
            <person name="Halter G.M."/>
            <person name="Han M.V."/>
            <person name="Heger A."/>
            <person name="Hillier L."/>
            <person name="Hinrichs A.S."/>
            <person name="Holmes I."/>
            <person name="Hoskins R.A."/>
            <person name="Hubisz M.J."/>
            <person name="Hultmark D."/>
            <person name="Huntley M.A."/>
            <person name="Jaffe D.B."/>
            <person name="Jagadeeshan S."/>
            <person name="Jeck W.R."/>
            <person name="Johnson J."/>
            <person name="Jones C.D."/>
            <person name="Jordan W.C."/>
            <person name="Karpen G.H."/>
            <person name="Kataoka E."/>
            <person name="Keightley P.D."/>
            <person name="Kheradpour P."/>
            <person name="Kirkness E.F."/>
            <person name="Koerich L.B."/>
            <person name="Kristiansen K."/>
            <person name="Kudrna D."/>
            <person name="Kulathinal R.J."/>
            <person name="Kumar S."/>
            <person name="Kwok R."/>
            <person name="Lander E."/>
            <person name="Langley C.H."/>
            <person name="Lapoint R."/>
            <person name="Lazzaro B.P."/>
            <person name="Lee S.J."/>
            <person name="Levesque L."/>
            <person name="Li R."/>
            <person name="Lin C.F."/>
            <person name="Lin M.F."/>
            <person name="Lindblad-Toh K."/>
            <person name="Llopart A."/>
            <person name="Long M."/>
            <person name="Low L."/>
            <person name="Lozovsky E."/>
            <person name="Lu J."/>
            <person name="Luo M."/>
            <person name="Machado C.A."/>
            <person name="Makalowski W."/>
            <person name="Marzo M."/>
            <person name="Matsuda M."/>
            <person name="Matzkin L."/>
            <person name="McAllister B."/>
            <person name="McBride C.S."/>
            <person name="McKernan B."/>
            <person name="McKernan K."/>
            <person name="Mendez-Lago M."/>
            <person name="Minx P."/>
            <person name="Mollenhauer M.U."/>
            <person name="Montooth K."/>
            <person name="Mount S.M."/>
            <person name="Mu X."/>
            <person name="Myers E."/>
            <person name="Negre B."/>
            <person name="Newfeld S."/>
            <person name="Nielsen R."/>
            <person name="Noor M.A."/>
            <person name="O'Grady P."/>
            <person name="Pachter L."/>
            <person name="Papaceit M."/>
            <person name="Parisi M.J."/>
            <person name="Parisi M."/>
            <person name="Parts L."/>
            <person name="Pedersen J.S."/>
            <person name="Pesole G."/>
            <person name="Phillippy A.M."/>
            <person name="Ponting C.P."/>
            <person name="Pop M."/>
            <person name="Porcelli D."/>
            <person name="Powell J.R."/>
            <person name="Prohaska S."/>
            <person name="Pruitt K."/>
            <person name="Puig M."/>
            <person name="Quesneville H."/>
            <person name="Ram K.R."/>
            <person name="Rand D."/>
            <person name="Rasmussen M.D."/>
            <person name="Reed L.K."/>
            <person name="Reenan R."/>
            <person name="Reily A."/>
            <person name="Remington K.A."/>
            <person name="Rieger T.T."/>
            <person name="Ritchie M.G."/>
            <person name="Robin C."/>
            <person name="Rogers Y.H."/>
            <person name="Rohde C."/>
            <person name="Rozas J."/>
            <person name="Rubenfield M.J."/>
            <person name="Ruiz A."/>
            <person name="Russo S."/>
            <person name="Salzberg S.L."/>
            <person name="Sanchez-Gracia A."/>
            <person name="Saranga D.J."/>
            <person name="Sato H."/>
            <person name="Schaeffer S.W."/>
            <person name="Schatz M.C."/>
            <person name="Schlenke T."/>
            <person name="Schwartz R."/>
            <person name="Segarra C."/>
            <person name="Singh R.S."/>
            <person name="Sirot L."/>
            <person name="Sirota M."/>
            <person name="Sisneros N.B."/>
            <person name="Smith C.D."/>
            <person name="Smith T.F."/>
            <person name="Spieth J."/>
            <person name="Stage D.E."/>
            <person name="Stark A."/>
            <person name="Stephan W."/>
            <person name="Strausberg R.L."/>
            <person name="Strempel S."/>
            <person name="Sturgill D."/>
            <person name="Sutton G."/>
            <person name="Sutton G.G."/>
            <person name="Tao W."/>
            <person name="Teichmann S."/>
            <person name="Tobari Y.N."/>
            <person name="Tomimura Y."/>
            <person name="Tsolas J.M."/>
            <person name="Valente V.L."/>
            <person name="Venter E."/>
            <person name="Venter J.C."/>
            <person name="Vicario S."/>
            <person name="Vieira F.G."/>
            <person name="Vilella A.J."/>
            <person name="Villasante A."/>
            <person name="Walenz B."/>
            <person name="Wang J."/>
            <person name="Wasserman M."/>
            <person name="Watts T."/>
            <person name="Wilson D."/>
            <person name="Wilson R.K."/>
            <person name="Wing R.A."/>
            <person name="Wolfner M.F."/>
            <person name="Wong A."/>
            <person name="Wong G.K."/>
            <person name="Wu C.I."/>
            <person name="Wu G."/>
            <person name="Yamamoto D."/>
            <person name="Yang H.P."/>
            <person name="Yang S.P."/>
            <person name="Yorke J.A."/>
            <person name="Yoshida K."/>
            <person name="Zdobnov E."/>
            <person name="Zhang P."/>
            <person name="Zhang Y."/>
            <person name="Zimin A.V."/>
            <person name="Baldwin J."/>
            <person name="Abdouelleil A."/>
            <person name="Abdulkadir J."/>
            <person name="Abebe A."/>
            <person name="Abera B."/>
            <person name="Abreu J."/>
            <person name="Acer S.C."/>
            <person name="Aftuck L."/>
            <person name="Alexander A."/>
            <person name="An P."/>
            <person name="Anderson E."/>
            <person name="Anderson S."/>
            <person name="Arachi H."/>
            <person name="Azer M."/>
            <person name="Bachantsang P."/>
            <person name="Barry A."/>
            <person name="Bayul T."/>
            <person name="Berlin A."/>
            <person name="Bessette D."/>
            <person name="Bloom T."/>
            <person name="Blye J."/>
            <person name="Boguslavskiy L."/>
            <person name="Bonnet C."/>
            <person name="Boukhgalter B."/>
            <person name="Bourzgui I."/>
            <person name="Brown A."/>
            <person name="Cahill P."/>
            <person name="Channer S."/>
            <person name="Cheshatsang Y."/>
            <person name="Chuda L."/>
            <person name="Citroen M."/>
            <person name="Collymore A."/>
            <person name="Cooke P."/>
            <person name="Costello M."/>
            <person name="D'Aco K."/>
            <person name="Daza R."/>
            <person name="De Haan G."/>
            <person name="DeGray S."/>
            <person name="DeMaso C."/>
            <person name="Dhargay N."/>
            <person name="Dooley K."/>
            <person name="Dooley E."/>
            <person name="Doricent M."/>
            <person name="Dorje P."/>
            <person name="Dorjee K."/>
            <person name="Dupes A."/>
            <person name="Elong R."/>
            <person name="Falk J."/>
            <person name="Farina A."/>
            <person name="Faro S."/>
            <person name="Ferguson D."/>
            <person name="Fisher S."/>
            <person name="Foley C.D."/>
            <person name="Franke A."/>
            <person name="Friedrich D."/>
            <person name="Gadbois L."/>
            <person name="Gearin G."/>
            <person name="Gearin C.R."/>
            <person name="Giannoukos G."/>
            <person name="Goode T."/>
            <person name="Graham J."/>
            <person name="Grandbois E."/>
            <person name="Grewal S."/>
            <person name="Gyaltsen K."/>
            <person name="Hafez N."/>
            <person name="Hagos B."/>
            <person name="Hall J."/>
            <person name="Henson C."/>
            <person name="Hollinger A."/>
            <person name="Honan T."/>
            <person name="Huard M.D."/>
            <person name="Hughes L."/>
            <person name="Hurhula B."/>
            <person name="Husby M.E."/>
            <person name="Kamat A."/>
            <person name="Kanga B."/>
            <person name="Kashin S."/>
            <person name="Khazanovich D."/>
            <person name="Kisner P."/>
            <person name="Lance K."/>
            <person name="Lara M."/>
            <person name="Lee W."/>
            <person name="Lennon N."/>
            <person name="Letendre F."/>
            <person name="LeVine R."/>
            <person name="Lipovsky A."/>
            <person name="Liu X."/>
            <person name="Liu J."/>
            <person name="Liu S."/>
            <person name="Lokyitsang T."/>
            <person name="Lokyitsang Y."/>
            <person name="Lubonja R."/>
            <person name="Lui A."/>
            <person name="MacDonald P."/>
            <person name="Magnisalis V."/>
            <person name="Maru K."/>
            <person name="Matthews C."/>
            <person name="McCusker W."/>
            <person name="McDonough S."/>
            <person name="Mehta T."/>
            <person name="Meldrim J."/>
            <person name="Meneus L."/>
            <person name="Mihai O."/>
            <person name="Mihalev A."/>
            <person name="Mihova T."/>
            <person name="Mittelman R."/>
            <person name="Mlenga V."/>
            <person name="Montmayeur A."/>
            <person name="Mulrain L."/>
            <person name="Navidi A."/>
            <person name="Naylor J."/>
            <person name="Negash T."/>
            <person name="Nguyen T."/>
            <person name="Nguyen N."/>
            <person name="Nicol R."/>
            <person name="Norbu C."/>
            <person name="Norbu N."/>
            <person name="Novod N."/>
            <person name="O'Neill B."/>
            <person name="Osman S."/>
            <person name="Markiewicz E."/>
            <person name="Oyono O.L."/>
            <person name="Patti C."/>
            <person name="Phunkhang P."/>
            <person name="Pierre F."/>
            <person name="Priest M."/>
            <person name="Raghuraman S."/>
            <person name="Rege F."/>
            <person name="Reyes R."/>
            <person name="Rise C."/>
            <person name="Rogov P."/>
            <person name="Ross K."/>
            <person name="Ryan E."/>
            <person name="Settipalli S."/>
            <person name="Shea T."/>
            <person name="Sherpa N."/>
            <person name="Shi L."/>
            <person name="Shih D."/>
            <person name="Sparrow T."/>
            <person name="Spaulding J."/>
            <person name="Stalker J."/>
            <person name="Stange-Thomann N."/>
            <person name="Stavropoulos S."/>
            <person name="Stone C."/>
            <person name="Strader C."/>
            <person name="Tesfaye S."/>
            <person name="Thomson T."/>
            <person name="Thoulutsang Y."/>
            <person name="Thoulutsang D."/>
            <person name="Topham K."/>
            <person name="Topping I."/>
            <person name="Tsamla T."/>
            <person name="Vassiliev H."/>
            <person name="Vo A."/>
            <person name="Wangchuk T."/>
            <person name="Wangdi T."/>
            <person name="Weiand M."/>
            <person name="Wilkinson J."/>
            <person name="Wilson A."/>
            <person name="Yadav S."/>
            <person name="Young G."/>
            <person name="Yu Q."/>
            <person name="Zembek L."/>
            <person name="Zhong D."/>
            <person name="Zimmer A."/>
            <person name="Zwirko Z."/>
            <person name="Jaffe D.B."/>
            <person name="Alvarez P."/>
            <person name="Brockman W."/>
            <person name="Butler J."/>
            <person name="Chin C."/>
            <person name="Gnerre S."/>
            <person name="Grabherr M."/>
            <person name="Kleber M."/>
            <person name="Mauceli E."/>
            <person name="MacCallum I."/>
        </authorList>
    </citation>
    <scope>NUCLEOTIDE SEQUENCE [LARGE SCALE GENOMIC DNA]</scope>
    <source>
        <strain evidence="3">white501</strain>
    </source>
</reference>
<dbReference type="AlphaFoldDB" id="B4Q665"/>
<dbReference type="Pfam" id="PF00059">
    <property type="entry name" value="Lectin_C"/>
    <property type="match status" value="1"/>
</dbReference>
<dbReference type="EMBL" id="CM000361">
    <property type="protein sequence ID" value="EDX03249.1"/>
    <property type="molecule type" value="Genomic_DNA"/>
</dbReference>
<dbReference type="FunFam" id="3.10.100.10:FF:000135">
    <property type="entry name" value="GM16651"/>
    <property type="match status" value="1"/>
</dbReference>
<dbReference type="STRING" id="7240.B4Q665"/>
<dbReference type="InterPro" id="IPR001304">
    <property type="entry name" value="C-type_lectin-like"/>
</dbReference>
<dbReference type="OMA" id="ANCAYLY"/>
<dbReference type="SMART" id="SM00034">
    <property type="entry name" value="CLECT"/>
    <property type="match status" value="1"/>
</dbReference>
<dbReference type="InterPro" id="IPR050111">
    <property type="entry name" value="C-type_lectin/snaclec_domain"/>
</dbReference>
<dbReference type="OrthoDB" id="7357196at2759"/>
<dbReference type="SUPFAM" id="SSF56436">
    <property type="entry name" value="C-type lectin-like"/>
    <property type="match status" value="1"/>
</dbReference>
<accession>B4Q665</accession>
<dbReference type="SMR" id="B4Q665"/>
<dbReference type="Gene3D" id="3.10.100.10">
    <property type="entry name" value="Mannose-Binding Protein A, subunit A"/>
    <property type="match status" value="1"/>
</dbReference>
<keyword evidence="3" id="KW-1185">Reference proteome</keyword>
<protein>
    <submittedName>
        <fullName evidence="2">GD22945</fullName>
    </submittedName>
</protein>
<dbReference type="HOGENOM" id="CLU_049894_13_0_1"/>
<dbReference type="PhylomeDB" id="B4Q665"/>
<evidence type="ECO:0000313" key="3">
    <source>
        <dbReference type="Proteomes" id="UP000000304"/>
    </source>
</evidence>
<name>B4Q665_DROSI</name>
<dbReference type="Proteomes" id="UP000000304">
    <property type="component" value="Chromosome 2L"/>
</dbReference>
<proteinExistence type="predicted"/>
<gene>
    <name evidence="2" type="primary">Dsim\GD22945</name>
    <name evidence="2" type="ORF">Dsim_GD22945</name>
</gene>
<evidence type="ECO:0000259" key="1">
    <source>
        <dbReference type="PROSITE" id="PS50041"/>
    </source>
</evidence>
<dbReference type="PROSITE" id="PS50041">
    <property type="entry name" value="C_TYPE_LECTIN_2"/>
    <property type="match status" value="1"/>
</dbReference>
<organism evidence="2 3">
    <name type="scientific">Drosophila simulans</name>
    <name type="common">Fruit fly</name>
    <dbReference type="NCBI Taxonomy" id="7240"/>
    <lineage>
        <taxon>Eukaryota</taxon>
        <taxon>Metazoa</taxon>
        <taxon>Ecdysozoa</taxon>
        <taxon>Arthropoda</taxon>
        <taxon>Hexapoda</taxon>
        <taxon>Insecta</taxon>
        <taxon>Pterygota</taxon>
        <taxon>Neoptera</taxon>
        <taxon>Endopterygota</taxon>
        <taxon>Diptera</taxon>
        <taxon>Brachycera</taxon>
        <taxon>Muscomorpha</taxon>
        <taxon>Ephydroidea</taxon>
        <taxon>Drosophilidae</taxon>
        <taxon>Drosophila</taxon>
        <taxon>Sophophora</taxon>
    </lineage>
</organism>